<sequence length="159" mass="16227">MALLPLFFLLLSASGLALSDISPSPAPDFHSPFSAPSPGSRSPSPSSAPTPNPFSPPAPPMPAPTPSVSPSPVPSPVNELIHANGDDGEHAERTADEERNGMGKGKGGGLSGGQKVGVAIGVVAVVALVGLSAVVYRKRQQNIRRASYGGYGTRHVEMI</sequence>
<proteinExistence type="predicted"/>
<feature type="compositionally biased region" description="Low complexity" evidence="1">
    <location>
        <begin position="31"/>
        <end position="45"/>
    </location>
</feature>
<evidence type="ECO:0000313" key="4">
    <source>
        <dbReference type="Proteomes" id="UP001515500"/>
    </source>
</evidence>
<keyword evidence="3" id="KW-0732">Signal</keyword>
<evidence type="ECO:0000313" key="5">
    <source>
        <dbReference type="RefSeq" id="XP_039133554.1"/>
    </source>
</evidence>
<keyword evidence="2" id="KW-0812">Transmembrane</keyword>
<dbReference type="PANTHER" id="PTHR36721:SF15">
    <property type="entry name" value="EN_SPM-LIKE TRANSPOSON PROTEIN"/>
    <property type="match status" value="1"/>
</dbReference>
<dbReference type="Proteomes" id="UP001515500">
    <property type="component" value="Chromosome 2"/>
</dbReference>
<keyword evidence="2" id="KW-0472">Membrane</keyword>
<evidence type="ECO:0000256" key="2">
    <source>
        <dbReference type="SAM" id="Phobius"/>
    </source>
</evidence>
<dbReference type="GeneID" id="120270571"/>
<dbReference type="RefSeq" id="XP_039133554.1">
    <property type="nucleotide sequence ID" value="XM_039277620.1"/>
</dbReference>
<evidence type="ECO:0000256" key="1">
    <source>
        <dbReference type="SAM" id="MobiDB-lite"/>
    </source>
</evidence>
<feature type="compositionally biased region" description="Basic and acidic residues" evidence="1">
    <location>
        <begin position="84"/>
        <end position="101"/>
    </location>
</feature>
<feature type="signal peptide" evidence="3">
    <location>
        <begin position="1"/>
        <end position="19"/>
    </location>
</feature>
<feature type="compositionally biased region" description="Gly residues" evidence="1">
    <location>
        <begin position="102"/>
        <end position="112"/>
    </location>
</feature>
<accession>A0AB40C2H8</accession>
<dbReference type="PANTHER" id="PTHR36721">
    <property type="entry name" value="PROLINE-RICH FAMILY PROTEIN"/>
    <property type="match status" value="1"/>
</dbReference>
<dbReference type="AlphaFoldDB" id="A0AB40C2H8"/>
<keyword evidence="2" id="KW-1133">Transmembrane helix</keyword>
<name>A0AB40C2H8_DIOCR</name>
<feature type="region of interest" description="Disordered" evidence="1">
    <location>
        <begin position="19"/>
        <end position="112"/>
    </location>
</feature>
<feature type="compositionally biased region" description="Pro residues" evidence="1">
    <location>
        <begin position="46"/>
        <end position="75"/>
    </location>
</feature>
<feature type="chain" id="PRO_5044304996" evidence="3">
    <location>
        <begin position="20"/>
        <end position="159"/>
    </location>
</feature>
<evidence type="ECO:0000256" key="3">
    <source>
        <dbReference type="SAM" id="SignalP"/>
    </source>
</evidence>
<organism evidence="4 5">
    <name type="scientific">Dioscorea cayennensis subsp. rotundata</name>
    <name type="common">White Guinea yam</name>
    <name type="synonym">Dioscorea rotundata</name>
    <dbReference type="NCBI Taxonomy" id="55577"/>
    <lineage>
        <taxon>Eukaryota</taxon>
        <taxon>Viridiplantae</taxon>
        <taxon>Streptophyta</taxon>
        <taxon>Embryophyta</taxon>
        <taxon>Tracheophyta</taxon>
        <taxon>Spermatophyta</taxon>
        <taxon>Magnoliopsida</taxon>
        <taxon>Liliopsida</taxon>
        <taxon>Dioscoreales</taxon>
        <taxon>Dioscoreaceae</taxon>
        <taxon>Dioscorea</taxon>
    </lineage>
</organism>
<gene>
    <name evidence="5" type="primary">LOC120270571</name>
</gene>
<keyword evidence="4" id="KW-1185">Reference proteome</keyword>
<feature type="transmembrane region" description="Helical" evidence="2">
    <location>
        <begin position="116"/>
        <end position="136"/>
    </location>
</feature>
<reference evidence="5" key="1">
    <citation type="submission" date="2025-08" db="UniProtKB">
        <authorList>
            <consortium name="RefSeq"/>
        </authorList>
    </citation>
    <scope>IDENTIFICATION</scope>
</reference>
<protein>
    <submittedName>
        <fullName evidence="5">Proline-rich receptor-like protein kinase PERK12</fullName>
    </submittedName>
</protein>